<keyword evidence="3 5" id="KW-1133">Transmembrane helix</keyword>
<gene>
    <name evidence="7" type="ORF">R9Z33_15350</name>
</gene>
<comment type="subcellular location">
    <subcellularLocation>
        <location evidence="1">Membrane</location>
        <topology evidence="1">Multi-pass membrane protein</topology>
    </subcellularLocation>
</comment>
<organism evidence="7 8">
    <name type="scientific">Sediminicoccus rosea</name>
    <dbReference type="NCBI Taxonomy" id="1225128"/>
    <lineage>
        <taxon>Bacteria</taxon>
        <taxon>Pseudomonadati</taxon>
        <taxon>Pseudomonadota</taxon>
        <taxon>Alphaproteobacteria</taxon>
        <taxon>Acetobacterales</taxon>
        <taxon>Roseomonadaceae</taxon>
        <taxon>Sediminicoccus</taxon>
    </lineage>
</organism>
<dbReference type="InterPro" id="IPR007016">
    <property type="entry name" value="O-antigen_ligase-rel_domated"/>
</dbReference>
<evidence type="ECO:0000256" key="1">
    <source>
        <dbReference type="ARBA" id="ARBA00004141"/>
    </source>
</evidence>
<evidence type="ECO:0000256" key="2">
    <source>
        <dbReference type="ARBA" id="ARBA00022692"/>
    </source>
</evidence>
<keyword evidence="8" id="KW-1185">Reference proteome</keyword>
<feature type="transmembrane region" description="Helical" evidence="5">
    <location>
        <begin position="379"/>
        <end position="396"/>
    </location>
</feature>
<dbReference type="PANTHER" id="PTHR37422:SF13">
    <property type="entry name" value="LIPOPOLYSACCHARIDE BIOSYNTHESIS PROTEIN PA4999-RELATED"/>
    <property type="match status" value="1"/>
</dbReference>
<feature type="transmembrane region" description="Helical" evidence="5">
    <location>
        <begin position="254"/>
        <end position="277"/>
    </location>
</feature>
<keyword evidence="2 5" id="KW-0812">Transmembrane</keyword>
<dbReference type="GO" id="GO:0016874">
    <property type="term" value="F:ligase activity"/>
    <property type="evidence" value="ECO:0007669"/>
    <property type="project" value="UniProtKB-KW"/>
</dbReference>
<keyword evidence="4 5" id="KW-0472">Membrane</keyword>
<accession>A0ABZ0PCZ5</accession>
<dbReference type="RefSeq" id="WP_318647453.1">
    <property type="nucleotide sequence ID" value="NZ_CP137852.1"/>
</dbReference>
<feature type="transmembrane region" description="Helical" evidence="5">
    <location>
        <begin position="408"/>
        <end position="425"/>
    </location>
</feature>
<dbReference type="Pfam" id="PF04932">
    <property type="entry name" value="Wzy_C"/>
    <property type="match status" value="1"/>
</dbReference>
<feature type="transmembrane region" description="Helical" evidence="5">
    <location>
        <begin position="93"/>
        <end position="109"/>
    </location>
</feature>
<evidence type="ECO:0000256" key="3">
    <source>
        <dbReference type="ARBA" id="ARBA00022989"/>
    </source>
</evidence>
<reference evidence="7 8" key="1">
    <citation type="submission" date="2023-11" db="EMBL/GenBank/DDBJ databases">
        <title>Arctic aerobic anoxygenic photoheterotroph Sediminicoccus rosea KRV36 adapts its photosynthesis to long days of polar summer.</title>
        <authorList>
            <person name="Tomasch J."/>
            <person name="Kopejtka K."/>
            <person name="Bily T."/>
            <person name="Gardiner A.T."/>
            <person name="Gardian Z."/>
            <person name="Shivaramu S."/>
            <person name="Koblizek M."/>
            <person name="Engelhardt F."/>
            <person name="Kaftan D."/>
        </authorList>
    </citation>
    <scope>NUCLEOTIDE SEQUENCE [LARGE SCALE GENOMIC DNA]</scope>
    <source>
        <strain evidence="7 8">R-30</strain>
    </source>
</reference>
<feature type="transmembrane region" description="Helical" evidence="5">
    <location>
        <begin position="352"/>
        <end position="372"/>
    </location>
</feature>
<feature type="transmembrane region" description="Helical" evidence="5">
    <location>
        <begin position="20"/>
        <end position="41"/>
    </location>
</feature>
<feature type="domain" description="O-antigen ligase-related" evidence="6">
    <location>
        <begin position="217"/>
        <end position="360"/>
    </location>
</feature>
<dbReference type="PANTHER" id="PTHR37422">
    <property type="entry name" value="TEICHURONIC ACID BIOSYNTHESIS PROTEIN TUAE"/>
    <property type="match status" value="1"/>
</dbReference>
<feature type="transmembrane region" description="Helical" evidence="5">
    <location>
        <begin position="121"/>
        <end position="139"/>
    </location>
</feature>
<dbReference type="Proteomes" id="UP001305521">
    <property type="component" value="Chromosome"/>
</dbReference>
<feature type="transmembrane region" description="Helical" evidence="5">
    <location>
        <begin position="187"/>
        <end position="204"/>
    </location>
</feature>
<dbReference type="InterPro" id="IPR051533">
    <property type="entry name" value="WaaL-like"/>
</dbReference>
<evidence type="ECO:0000313" key="7">
    <source>
        <dbReference type="EMBL" id="WPB83477.1"/>
    </source>
</evidence>
<proteinExistence type="predicted"/>
<feature type="transmembrane region" description="Helical" evidence="5">
    <location>
        <begin position="216"/>
        <end position="247"/>
    </location>
</feature>
<evidence type="ECO:0000256" key="5">
    <source>
        <dbReference type="SAM" id="Phobius"/>
    </source>
</evidence>
<feature type="transmembrane region" description="Helical" evidence="5">
    <location>
        <begin position="145"/>
        <end position="167"/>
    </location>
</feature>
<sequence length="431" mass="45417">MRRVVLPPGVAPVPPPATLPAFATVGPAVQAVLAACAVFLYSGAKIQFGSSFAAADLGAVDPLNRALQLLLLGGCGLLALFTGWRAARVGVRLWPFLLVLALIIASAAWSQSSGHTIRRSLALMALVAFVVATGSLLGIGRFFRILMGVMAVLILASLAEAALRPSIGFDTGDYSNAIRGVFPQKNVTGMALLFTALALSFLVLERGRLRWTDGAWLAVLLVMLVLARSTTSLLLTMVVAGLTLLVLWAARGGLWGAVAALVAAVGVAAGLVVFAGIGMEGLFDLIGKDSSLTGRTFIWDGTWQIIAGRPLLGHGYAAFWLENSRNVRSLAELVAWEVPNAHSGYLEVLLQLGWVGLVLVWLMGVATLVLALRAMLRGQVGLALWSLLVLGVVGILNRTESVLLNPDFPMLFWLLALVALGGVPPRRPAPS</sequence>
<protein>
    <submittedName>
        <fullName evidence="7">O-antigen ligase family protein</fullName>
    </submittedName>
</protein>
<evidence type="ECO:0000313" key="8">
    <source>
        <dbReference type="Proteomes" id="UP001305521"/>
    </source>
</evidence>
<evidence type="ECO:0000259" key="6">
    <source>
        <dbReference type="Pfam" id="PF04932"/>
    </source>
</evidence>
<name>A0ABZ0PCZ5_9PROT</name>
<keyword evidence="7" id="KW-0436">Ligase</keyword>
<evidence type="ECO:0000256" key="4">
    <source>
        <dbReference type="ARBA" id="ARBA00023136"/>
    </source>
</evidence>
<dbReference type="EMBL" id="CP137852">
    <property type="protein sequence ID" value="WPB83477.1"/>
    <property type="molecule type" value="Genomic_DNA"/>
</dbReference>